<dbReference type="InterPro" id="IPR043426">
    <property type="entry name" value="MltB-like"/>
</dbReference>
<dbReference type="EMBL" id="BSTI01000002">
    <property type="protein sequence ID" value="GLY64367.1"/>
    <property type="molecule type" value="Genomic_DNA"/>
</dbReference>
<gene>
    <name evidence="2" type="ORF">Atai01_09860</name>
</gene>
<sequence>MSLRRARIARRKIRRIGLHYRTLVAVVGGVLAVLPALVASGGAVDWASRVKSTDTRDLALIEGFNPEHVQVNVDGSLPQALAPSDLPLSDYELPAAYVLPGGLLGIPATVLTAYHNAADILSMEQPNCHLDWALLASIGRIESNHARGGYVDKNGKTLEPILGPQLNGAGGFAAIPDTDHGLYDSDQVWDRAVGPMQFIPSTWRRWGADGNSDSISDPNNIFDATLAAARYLCAGGADLANPDQLRAAILRYNNSAIYLAIVLAWADAYRNGVLPLPDSPVPIGAPGPPLLPAPPPVAPPVTPPPSPAPPPPGTSTPPSPTDTSTNSTSVPSSDGPNPPSTPPTCPTTSDSSSTTTTTTTTTPPTSTTGSPSPCEPPGASPGESPGDDTTTTTVMTTP</sequence>
<dbReference type="PANTHER" id="PTHR30163">
    <property type="entry name" value="MEMBRANE-BOUND LYTIC MUREIN TRANSGLYCOSYLASE B"/>
    <property type="match status" value="1"/>
</dbReference>
<evidence type="ECO:0000313" key="3">
    <source>
        <dbReference type="Proteomes" id="UP001165136"/>
    </source>
</evidence>
<dbReference type="SUPFAM" id="SSF53955">
    <property type="entry name" value="Lysozyme-like"/>
    <property type="match status" value="1"/>
</dbReference>
<feature type="region of interest" description="Disordered" evidence="1">
    <location>
        <begin position="292"/>
        <end position="398"/>
    </location>
</feature>
<dbReference type="Gene3D" id="1.10.530.10">
    <property type="match status" value="1"/>
</dbReference>
<keyword evidence="3" id="KW-1185">Reference proteome</keyword>
<evidence type="ECO:0000256" key="1">
    <source>
        <dbReference type="SAM" id="MobiDB-lite"/>
    </source>
</evidence>
<dbReference type="AlphaFoldDB" id="A0A9W6QYG7"/>
<feature type="compositionally biased region" description="Low complexity" evidence="1">
    <location>
        <begin position="346"/>
        <end position="372"/>
    </location>
</feature>
<evidence type="ECO:0000313" key="2">
    <source>
        <dbReference type="EMBL" id="GLY64367.1"/>
    </source>
</evidence>
<feature type="compositionally biased region" description="Pro residues" evidence="1">
    <location>
        <begin position="292"/>
        <end position="320"/>
    </location>
</feature>
<dbReference type="RefSeq" id="WP_285486018.1">
    <property type="nucleotide sequence ID" value="NZ_BSTI01000002.1"/>
</dbReference>
<dbReference type="Proteomes" id="UP001165136">
    <property type="component" value="Unassembled WGS sequence"/>
</dbReference>
<dbReference type="PANTHER" id="PTHR30163:SF8">
    <property type="entry name" value="LYTIC MUREIN TRANSGLYCOSYLASE"/>
    <property type="match status" value="1"/>
</dbReference>
<dbReference type="GO" id="GO:0009253">
    <property type="term" value="P:peptidoglycan catabolic process"/>
    <property type="evidence" value="ECO:0007669"/>
    <property type="project" value="TreeGrafter"/>
</dbReference>
<accession>A0A9W6QYG7</accession>
<protein>
    <recommendedName>
        <fullName evidence="4">Transglycosylase SLT domain-containing protein</fullName>
    </recommendedName>
</protein>
<dbReference type="InterPro" id="IPR023346">
    <property type="entry name" value="Lysozyme-like_dom_sf"/>
</dbReference>
<dbReference type="CDD" id="cd13399">
    <property type="entry name" value="Slt35-like"/>
    <property type="match status" value="1"/>
</dbReference>
<feature type="compositionally biased region" description="Low complexity" evidence="1">
    <location>
        <begin position="380"/>
        <end position="398"/>
    </location>
</feature>
<feature type="compositionally biased region" description="Low complexity" evidence="1">
    <location>
        <begin position="321"/>
        <end position="335"/>
    </location>
</feature>
<reference evidence="2" key="1">
    <citation type="submission" date="2023-03" db="EMBL/GenBank/DDBJ databases">
        <title>Amycolatopsis taiwanensis NBRC 103393.</title>
        <authorList>
            <person name="Ichikawa N."/>
            <person name="Sato H."/>
            <person name="Tonouchi N."/>
        </authorList>
    </citation>
    <scope>NUCLEOTIDE SEQUENCE</scope>
    <source>
        <strain evidence="2">NBRC 103393</strain>
    </source>
</reference>
<name>A0A9W6QYG7_9PSEU</name>
<feature type="compositionally biased region" description="Pro residues" evidence="1">
    <location>
        <begin position="336"/>
        <end position="345"/>
    </location>
</feature>
<organism evidence="2 3">
    <name type="scientific">Amycolatopsis taiwanensis</name>
    <dbReference type="NCBI Taxonomy" id="342230"/>
    <lineage>
        <taxon>Bacteria</taxon>
        <taxon>Bacillati</taxon>
        <taxon>Actinomycetota</taxon>
        <taxon>Actinomycetes</taxon>
        <taxon>Pseudonocardiales</taxon>
        <taxon>Pseudonocardiaceae</taxon>
        <taxon>Amycolatopsis</taxon>
    </lineage>
</organism>
<dbReference type="GO" id="GO:0008933">
    <property type="term" value="F:peptidoglycan lytic transglycosylase activity"/>
    <property type="evidence" value="ECO:0007669"/>
    <property type="project" value="TreeGrafter"/>
</dbReference>
<evidence type="ECO:0008006" key="4">
    <source>
        <dbReference type="Google" id="ProtNLM"/>
    </source>
</evidence>
<proteinExistence type="predicted"/>
<comment type="caution">
    <text evidence="2">The sequence shown here is derived from an EMBL/GenBank/DDBJ whole genome shotgun (WGS) entry which is preliminary data.</text>
</comment>